<name>C6GLS9_HUMAN</name>
<feature type="non-terminal residue" evidence="1">
    <location>
        <position position="62"/>
    </location>
</feature>
<dbReference type="AlphaFoldDB" id="C6GLS9"/>
<evidence type="ECO:0000313" key="1">
    <source>
        <dbReference type="EMBL" id="CAR63104.2"/>
    </source>
</evidence>
<organism evidence="1">
    <name type="scientific">Homo sapiens</name>
    <name type="common">Human</name>
    <dbReference type="NCBI Taxonomy" id="9606"/>
    <lineage>
        <taxon>Eukaryota</taxon>
        <taxon>Metazoa</taxon>
        <taxon>Chordata</taxon>
        <taxon>Craniata</taxon>
        <taxon>Vertebrata</taxon>
        <taxon>Euteleostomi</taxon>
        <taxon>Mammalia</taxon>
        <taxon>Eutheria</taxon>
        <taxon>Euarchontoglires</taxon>
        <taxon>Primates</taxon>
        <taxon>Haplorrhini</taxon>
        <taxon>Catarrhini</taxon>
        <taxon>Hominidae</taxon>
        <taxon>Homo</taxon>
    </lineage>
</organism>
<reference evidence="1" key="1">
    <citation type="journal article" date="2010" name="PLoS ONE">
        <title>Inheritance of DNA transferred from American trypanosomes to human hosts.</title>
        <authorList>
            <person name="Hecht M.M."/>
            <person name="Nitz N."/>
            <person name="Araujo P.F."/>
            <person name="Sousa A.O."/>
            <person name="Rosa A.D.E. .C."/>
            <person name="Gomes D.A."/>
            <person name="Leonardecz E."/>
            <person name="Teixeira A.R."/>
        </authorList>
    </citation>
    <scope>NUCLEOTIDE SEQUENCE</scope>
</reference>
<protein>
    <submittedName>
        <fullName evidence="1">Uncharacterized protein</fullName>
    </submittedName>
</protein>
<dbReference type="EMBL" id="FM207331">
    <property type="protein sequence ID" value="CAR63104.2"/>
    <property type="molecule type" value="Genomic_DNA"/>
</dbReference>
<sequence>MYSCYTDIASPPYIIVLGGAFKFGPENSCISPVHYGFGRGGQIWAGKFMHLPRTLWFWEGPS</sequence>
<accession>C6GLS9</accession>
<proteinExistence type="predicted"/>